<dbReference type="Pfam" id="PF02729">
    <property type="entry name" value="OTCace_N"/>
    <property type="match status" value="1"/>
</dbReference>
<evidence type="ECO:0000313" key="11">
    <source>
        <dbReference type="EMBL" id="MFA4804945.1"/>
    </source>
</evidence>
<dbReference type="PANTHER" id="PTHR45753:SF6">
    <property type="entry name" value="ASPARTATE CARBAMOYLTRANSFERASE"/>
    <property type="match status" value="1"/>
</dbReference>
<comment type="catalytic activity">
    <reaction evidence="6 7">
        <text>carbamoyl phosphate + L-aspartate = N-carbamoyl-L-aspartate + phosphate + H(+)</text>
        <dbReference type="Rhea" id="RHEA:20013"/>
        <dbReference type="ChEBI" id="CHEBI:15378"/>
        <dbReference type="ChEBI" id="CHEBI:29991"/>
        <dbReference type="ChEBI" id="CHEBI:32814"/>
        <dbReference type="ChEBI" id="CHEBI:43474"/>
        <dbReference type="ChEBI" id="CHEBI:58228"/>
        <dbReference type="EC" id="2.1.3.2"/>
    </reaction>
</comment>
<feature type="binding site" evidence="7">
    <location>
        <position position="168"/>
    </location>
    <ligand>
        <name>L-aspartate</name>
        <dbReference type="ChEBI" id="CHEBI:29991"/>
    </ligand>
</feature>
<dbReference type="NCBIfam" id="TIGR00670">
    <property type="entry name" value="asp_carb_tr"/>
    <property type="match status" value="1"/>
</dbReference>
<dbReference type="GO" id="GO:0016597">
    <property type="term" value="F:amino acid binding"/>
    <property type="evidence" value="ECO:0007669"/>
    <property type="project" value="InterPro"/>
</dbReference>
<dbReference type="InterPro" id="IPR002082">
    <property type="entry name" value="Asp_carbamoyltransf"/>
</dbReference>
<dbReference type="InterPro" id="IPR036901">
    <property type="entry name" value="Asp/Orn_carbamoylTrfase_sf"/>
</dbReference>
<dbReference type="PRINTS" id="PR00100">
    <property type="entry name" value="AOTCASE"/>
</dbReference>
<gene>
    <name evidence="7 11" type="primary">pyrB</name>
    <name evidence="11" type="ORF">P8X34_09435</name>
    <name evidence="10" type="ORF">TQ32_04220</name>
</gene>
<feature type="binding site" evidence="7">
    <location>
        <position position="58"/>
    </location>
    <ligand>
        <name>carbamoyl phosphate</name>
        <dbReference type="ChEBI" id="CHEBI:58228"/>
    </ligand>
</feature>
<evidence type="ECO:0000259" key="9">
    <source>
        <dbReference type="Pfam" id="PF02729"/>
    </source>
</evidence>
<reference evidence="11 13" key="3">
    <citation type="submission" date="2023-03" db="EMBL/GenBank/DDBJ databases">
        <title>Speciation in Pyrococcus: adaptation to high temperature as a mechanism.</title>
        <authorList>
            <person name="Gu J."/>
        </authorList>
    </citation>
    <scope>NUCLEOTIDE SEQUENCE [LARGE SCALE GENOMIC DNA]</scope>
    <source>
        <strain evidence="11 13">LMOA34</strain>
    </source>
</reference>
<dbReference type="EMBL" id="CP010835">
    <property type="protein sequence ID" value="AMM53777.1"/>
    <property type="molecule type" value="Genomic_DNA"/>
</dbReference>
<feature type="binding site" evidence="7">
    <location>
        <position position="268"/>
    </location>
    <ligand>
        <name>carbamoyl phosphate</name>
        <dbReference type="ChEBI" id="CHEBI:58228"/>
    </ligand>
</feature>
<dbReference type="GO" id="GO:0004070">
    <property type="term" value="F:aspartate carbamoyltransferase activity"/>
    <property type="evidence" value="ECO:0007669"/>
    <property type="project" value="UniProtKB-UniRule"/>
</dbReference>
<evidence type="ECO:0000256" key="6">
    <source>
        <dbReference type="ARBA" id="ARBA00048859"/>
    </source>
</evidence>
<dbReference type="PANTHER" id="PTHR45753">
    <property type="entry name" value="ORNITHINE CARBAMOYLTRANSFERASE, MITOCHONDRIAL"/>
    <property type="match status" value="1"/>
</dbReference>
<name>A0A127B9B3_9EURY</name>
<dbReference type="FunFam" id="3.40.50.1370:FF:000021">
    <property type="entry name" value="Aspartate carbamoyltransferase"/>
    <property type="match status" value="1"/>
</dbReference>
<dbReference type="Proteomes" id="UP001571980">
    <property type="component" value="Unassembled WGS sequence"/>
</dbReference>
<dbReference type="STRING" id="1609559.TQ32_04220"/>
<feature type="binding site" evidence="7">
    <location>
        <position position="269"/>
    </location>
    <ligand>
        <name>carbamoyl phosphate</name>
        <dbReference type="ChEBI" id="CHEBI:58228"/>
    </ligand>
</feature>
<dbReference type="Pfam" id="PF00185">
    <property type="entry name" value="OTCace"/>
    <property type="match status" value="1"/>
</dbReference>
<dbReference type="RefSeq" id="WP_068321416.1">
    <property type="nucleotide sequence ID" value="NZ_CP010835.1"/>
</dbReference>
<dbReference type="Gene3D" id="3.40.50.1370">
    <property type="entry name" value="Aspartate/ornithine carbamoyltransferase"/>
    <property type="match status" value="2"/>
</dbReference>
<comment type="subunit">
    <text evidence="7">Heterooligomer of catalytic and regulatory chains.</text>
</comment>
<evidence type="ECO:0000313" key="10">
    <source>
        <dbReference type="EMBL" id="AMM53777.1"/>
    </source>
</evidence>
<evidence type="ECO:0000256" key="3">
    <source>
        <dbReference type="ARBA" id="ARBA00022679"/>
    </source>
</evidence>
<dbReference type="UniPathway" id="UPA00070">
    <property type="reaction ID" value="UER00116"/>
</dbReference>
<dbReference type="GO" id="GO:0006520">
    <property type="term" value="P:amino acid metabolic process"/>
    <property type="evidence" value="ECO:0007669"/>
    <property type="project" value="InterPro"/>
</dbReference>
<dbReference type="PROSITE" id="PS00097">
    <property type="entry name" value="CARBAMOYLTRANSFERASE"/>
    <property type="match status" value="1"/>
</dbReference>
<organism evidence="10 12">
    <name type="scientific">Pyrococcus kukulkanii</name>
    <dbReference type="NCBI Taxonomy" id="1609559"/>
    <lineage>
        <taxon>Archaea</taxon>
        <taxon>Methanobacteriati</taxon>
        <taxon>Methanobacteriota</taxon>
        <taxon>Thermococci</taxon>
        <taxon>Thermococcales</taxon>
        <taxon>Thermococcaceae</taxon>
        <taxon>Pyrococcus</taxon>
    </lineage>
</organism>
<comment type="pathway">
    <text evidence="1 7">Pyrimidine metabolism; UMP biosynthesis via de novo pathway; (S)-dihydroorotate from bicarbonate: step 2/3.</text>
</comment>
<reference evidence="10 12" key="2">
    <citation type="journal article" date="2016" name="Int. J. Syst. Evol. Microbiol.">
        <title>Pyrococcus kukulkanii sp. nov., a hyperthermophilic, piezophilic archaeon isolated from a deep-sea hydrothermal vent.</title>
        <authorList>
            <person name="Callac N."/>
            <person name="Oger P."/>
            <person name="Lesongeur F."/>
            <person name="Rattray J.E."/>
            <person name="Vannier P."/>
            <person name="Michoud G."/>
            <person name="Beauverger M."/>
            <person name="Gayet N."/>
            <person name="Rouxel O."/>
            <person name="Jebbar M."/>
            <person name="Godfroy A."/>
        </authorList>
    </citation>
    <scope>NUCLEOTIDE SEQUENCE [LARGE SCALE GENOMIC DNA]</scope>
    <source>
        <strain evidence="10 12">NCB100</strain>
    </source>
</reference>
<comment type="function">
    <text evidence="5 7">Catalyzes the condensation of carbamoyl phosphate and aspartate to form carbamoyl aspartate and inorganic phosphate, the committed step in the de novo pyrimidine nucleotide biosynthesis pathway.</text>
</comment>
<evidence type="ECO:0000259" key="8">
    <source>
        <dbReference type="Pfam" id="PF00185"/>
    </source>
</evidence>
<dbReference type="NCBIfam" id="NF002032">
    <property type="entry name" value="PRK00856.1"/>
    <property type="match status" value="1"/>
</dbReference>
<accession>A0A127B9B3</accession>
<dbReference type="EMBL" id="JARRIG010000006">
    <property type="protein sequence ID" value="MFA4804945.1"/>
    <property type="molecule type" value="Genomic_DNA"/>
</dbReference>
<dbReference type="EC" id="2.1.3.2" evidence="7"/>
<feature type="binding site" evidence="7">
    <location>
        <position position="138"/>
    </location>
    <ligand>
        <name>carbamoyl phosphate</name>
        <dbReference type="ChEBI" id="CHEBI:58228"/>
    </ligand>
</feature>
<evidence type="ECO:0000313" key="13">
    <source>
        <dbReference type="Proteomes" id="UP001571980"/>
    </source>
</evidence>
<evidence type="ECO:0000256" key="5">
    <source>
        <dbReference type="ARBA" id="ARBA00043884"/>
    </source>
</evidence>
<keyword evidence="13" id="KW-1185">Reference proteome</keyword>
<dbReference type="Proteomes" id="UP000070587">
    <property type="component" value="Chromosome"/>
</dbReference>
<dbReference type="GO" id="GO:0006207">
    <property type="term" value="P:'de novo' pyrimidine nucleobase biosynthetic process"/>
    <property type="evidence" value="ECO:0007669"/>
    <property type="project" value="InterPro"/>
</dbReference>
<proteinExistence type="inferred from homology"/>
<dbReference type="PRINTS" id="PR00101">
    <property type="entry name" value="ATCASE"/>
</dbReference>
<dbReference type="InterPro" id="IPR006130">
    <property type="entry name" value="Asp/Orn_carbamoylTrfase"/>
</dbReference>
<feature type="binding site" evidence="7">
    <location>
        <position position="107"/>
    </location>
    <ligand>
        <name>carbamoyl phosphate</name>
        <dbReference type="ChEBI" id="CHEBI:58228"/>
    </ligand>
</feature>
<reference evidence="12" key="1">
    <citation type="submission" date="2015-02" db="EMBL/GenBank/DDBJ databases">
        <title>Pyrococcus kukulkanii sp. nov., a novel hyperthermophilic archaeon isolated from a deep-sea hydrothermal vent at the Guaymas Basin.</title>
        <authorList>
            <person name="Oger P.M."/>
            <person name="Callac N."/>
            <person name="Jebbar M."/>
            <person name="Godfroy A."/>
        </authorList>
    </citation>
    <scope>NUCLEOTIDE SEQUENCE [LARGE SCALE GENOMIC DNA]</scope>
    <source>
        <strain evidence="12">NCB100</strain>
    </source>
</reference>
<dbReference type="HAMAP" id="MF_00001">
    <property type="entry name" value="Asp_carb_tr"/>
    <property type="match status" value="1"/>
</dbReference>
<feature type="binding site" evidence="7">
    <location>
        <position position="57"/>
    </location>
    <ligand>
        <name>carbamoyl phosphate</name>
        <dbReference type="ChEBI" id="CHEBI:58228"/>
    </ligand>
</feature>
<dbReference type="GO" id="GO:0044205">
    <property type="term" value="P:'de novo' UMP biosynthetic process"/>
    <property type="evidence" value="ECO:0007669"/>
    <property type="project" value="UniProtKB-UniRule"/>
</dbReference>
<protein>
    <recommendedName>
        <fullName evidence="7">Aspartate carbamoyltransferase</fullName>
        <ecNumber evidence="7">2.1.3.2</ecNumber>
    </recommendedName>
    <alternativeName>
        <fullName evidence="7">Aspartate transcarbamylase</fullName>
        <shortName evidence="7">ATCase</shortName>
    </alternativeName>
</protein>
<dbReference type="PATRIC" id="fig|1609559.3.peg.878"/>
<keyword evidence="4 7" id="KW-0665">Pyrimidine biosynthesis</keyword>
<feature type="domain" description="Aspartate/ornithine carbamoyltransferase carbamoyl-P binding" evidence="9">
    <location>
        <begin position="6"/>
        <end position="147"/>
    </location>
</feature>
<dbReference type="SUPFAM" id="SSF53671">
    <property type="entry name" value="Aspartate/ornithine carbamoyltransferase"/>
    <property type="match status" value="1"/>
</dbReference>
<dbReference type="InterPro" id="IPR006132">
    <property type="entry name" value="Asp/Orn_carbamoyltranf_P-bd"/>
</dbReference>
<comment type="similarity">
    <text evidence="2 7">Belongs to the aspartate/ornithine carbamoyltransferase superfamily. ATCase family.</text>
</comment>
<dbReference type="InterPro" id="IPR006131">
    <property type="entry name" value="Asp_carbamoyltransf_Asp/Orn-bd"/>
</dbReference>
<feature type="domain" description="Aspartate/ornithine carbamoyltransferase Asp/Orn-binding" evidence="8">
    <location>
        <begin position="154"/>
        <end position="302"/>
    </location>
</feature>
<dbReference type="KEGG" id="pyc:TQ32_04220"/>
<dbReference type="OrthoDB" id="7792at2157"/>
<dbReference type="GeneID" id="28491013"/>
<feature type="binding site" evidence="7">
    <location>
        <position position="86"/>
    </location>
    <ligand>
        <name>L-aspartate</name>
        <dbReference type="ChEBI" id="CHEBI:29991"/>
    </ligand>
</feature>
<dbReference type="FunFam" id="3.40.50.1370:FF:000001">
    <property type="entry name" value="Aspartate carbamoyltransferase"/>
    <property type="match status" value="1"/>
</dbReference>
<feature type="binding site" evidence="7">
    <location>
        <position position="229"/>
    </location>
    <ligand>
        <name>L-aspartate</name>
        <dbReference type="ChEBI" id="CHEBI:29991"/>
    </ligand>
</feature>
<evidence type="ECO:0000256" key="2">
    <source>
        <dbReference type="ARBA" id="ARBA00008896"/>
    </source>
</evidence>
<evidence type="ECO:0000256" key="7">
    <source>
        <dbReference type="HAMAP-Rule" id="MF_00001"/>
    </source>
</evidence>
<evidence type="ECO:0000313" key="12">
    <source>
        <dbReference type="Proteomes" id="UP000070587"/>
    </source>
</evidence>
<evidence type="ECO:0000256" key="4">
    <source>
        <dbReference type="ARBA" id="ARBA00022975"/>
    </source>
</evidence>
<evidence type="ECO:0000256" key="1">
    <source>
        <dbReference type="ARBA" id="ARBA00004852"/>
    </source>
</evidence>
<feature type="binding site" evidence="7">
    <location>
        <position position="135"/>
    </location>
    <ligand>
        <name>carbamoyl phosphate</name>
        <dbReference type="ChEBI" id="CHEBI:58228"/>
    </ligand>
</feature>
<sequence length="308" mass="34980">MEWTGRDVISIRDFSKEDIEFVLLTAERLERELKEKGHLEYAKGKILATLFFEPSTRTRLSFESAMHRLGGSVIGFAEASTSSVKKGESLRDTIKTVEQYSDVIVIRHPKEGAARLAAEVAEIPVINAGDGSNQHPTQTLLDLYTIKKEFGRIDGLKIGLLGDLKYGRTVHSLAEALAFYDIELYLISPEMLRMPKHIVEELKERGVKVYETSDLEAVIGELDVLYVTRIQRERFPDEQEYLKVKGSYQVNCKVLEKAKEELRVMHPLPRVDEIHPEVDKTKHAIYFRQVFNGVPVRMALLGLVLGVI</sequence>
<dbReference type="AlphaFoldDB" id="A0A127B9B3"/>
<keyword evidence="3 7" id="KW-0808">Transferase</keyword>